<gene>
    <name evidence="2" type="ORF">PHJA_002695800</name>
</gene>
<evidence type="ECO:0000259" key="1">
    <source>
        <dbReference type="Pfam" id="PF07727"/>
    </source>
</evidence>
<reference evidence="2" key="1">
    <citation type="submission" date="2020-07" db="EMBL/GenBank/DDBJ databases">
        <title>Ethylene signaling mediates host invasion by parasitic plants.</title>
        <authorList>
            <person name="Yoshida S."/>
        </authorList>
    </citation>
    <scope>NUCLEOTIDE SEQUENCE</scope>
    <source>
        <strain evidence="2">Okayama</strain>
    </source>
</reference>
<organism evidence="2 3">
    <name type="scientific">Phtheirospermum japonicum</name>
    <dbReference type="NCBI Taxonomy" id="374723"/>
    <lineage>
        <taxon>Eukaryota</taxon>
        <taxon>Viridiplantae</taxon>
        <taxon>Streptophyta</taxon>
        <taxon>Embryophyta</taxon>
        <taxon>Tracheophyta</taxon>
        <taxon>Spermatophyta</taxon>
        <taxon>Magnoliopsida</taxon>
        <taxon>eudicotyledons</taxon>
        <taxon>Gunneridae</taxon>
        <taxon>Pentapetalae</taxon>
        <taxon>asterids</taxon>
        <taxon>lamiids</taxon>
        <taxon>Lamiales</taxon>
        <taxon>Orobanchaceae</taxon>
        <taxon>Orobanchaceae incertae sedis</taxon>
        <taxon>Phtheirospermum</taxon>
    </lineage>
</organism>
<keyword evidence="3" id="KW-1185">Reference proteome</keyword>
<dbReference type="Pfam" id="PF07727">
    <property type="entry name" value="RVT_2"/>
    <property type="match status" value="1"/>
</dbReference>
<protein>
    <submittedName>
        <fullName evidence="2">Uncharacterized mitochondrial protein atmg00820</fullName>
    </submittedName>
</protein>
<dbReference type="AlphaFoldDB" id="A0A830D1H5"/>
<dbReference type="EMBL" id="BMAC01001079">
    <property type="protein sequence ID" value="GFQ05517.1"/>
    <property type="molecule type" value="Genomic_DNA"/>
</dbReference>
<sequence>MDGEFNELKLNHTRYLVPFSDKMNLISNKWIFIIKWKSDGSLDILKARLVTRGFQQHSGIDYFDNFSPVIKPITIRICFHLLLQEVGMSIRLVSTKYF</sequence>
<proteinExistence type="predicted"/>
<dbReference type="OrthoDB" id="411615at2759"/>
<evidence type="ECO:0000313" key="3">
    <source>
        <dbReference type="Proteomes" id="UP000653305"/>
    </source>
</evidence>
<dbReference type="Proteomes" id="UP000653305">
    <property type="component" value="Unassembled WGS sequence"/>
</dbReference>
<name>A0A830D1H5_9LAMI</name>
<dbReference type="InterPro" id="IPR013103">
    <property type="entry name" value="RVT_2"/>
</dbReference>
<feature type="domain" description="Reverse transcriptase Ty1/copia-type" evidence="1">
    <location>
        <begin position="14"/>
        <end position="81"/>
    </location>
</feature>
<comment type="caution">
    <text evidence="2">The sequence shown here is derived from an EMBL/GenBank/DDBJ whole genome shotgun (WGS) entry which is preliminary data.</text>
</comment>
<accession>A0A830D1H5</accession>
<evidence type="ECO:0000313" key="2">
    <source>
        <dbReference type="EMBL" id="GFQ05517.1"/>
    </source>
</evidence>